<dbReference type="SMART" id="SM00855">
    <property type="entry name" value="PGAM"/>
    <property type="match status" value="1"/>
</dbReference>
<comment type="caution">
    <text evidence="1">The sequence shown here is derived from an EMBL/GenBank/DDBJ whole genome shotgun (WGS) entry which is preliminary data.</text>
</comment>
<evidence type="ECO:0008006" key="3">
    <source>
        <dbReference type="Google" id="ProtNLM"/>
    </source>
</evidence>
<organism evidence="1 2">
    <name type="scientific">Xylaria multiplex</name>
    <dbReference type="NCBI Taxonomy" id="323545"/>
    <lineage>
        <taxon>Eukaryota</taxon>
        <taxon>Fungi</taxon>
        <taxon>Dikarya</taxon>
        <taxon>Ascomycota</taxon>
        <taxon>Pezizomycotina</taxon>
        <taxon>Sordariomycetes</taxon>
        <taxon>Xylariomycetidae</taxon>
        <taxon>Xylariales</taxon>
        <taxon>Xylariaceae</taxon>
        <taxon>Xylaria</taxon>
    </lineage>
</organism>
<keyword evidence="2" id="KW-1185">Reference proteome</keyword>
<evidence type="ECO:0000313" key="1">
    <source>
        <dbReference type="EMBL" id="KAF2962800.1"/>
    </source>
</evidence>
<sequence>MPPTIHIMRHAESEHNVIRPDGDNIRDPDLTVPGRAYAQGVVFPHMANVRVVISSPLRRAVDTALIVFGDLLQEQNAKLVVIPELKEAGFRPSNTGSPAQELREEFGYAIQLGFLRDGWWYREASHGVRVAEEVAERARQARVYVRQVANGLNDDDHIVLVTHRGTVRHLVENAPRLKNVEFRSYRFANPAGDDEDAVLTEIIEIED</sequence>
<dbReference type="EMBL" id="WUBL01000273">
    <property type="protein sequence ID" value="KAF2962800.1"/>
    <property type="molecule type" value="Genomic_DNA"/>
</dbReference>
<dbReference type="Pfam" id="PF00300">
    <property type="entry name" value="His_Phos_1"/>
    <property type="match status" value="1"/>
</dbReference>
<dbReference type="GO" id="GO:0016791">
    <property type="term" value="F:phosphatase activity"/>
    <property type="evidence" value="ECO:0007669"/>
    <property type="project" value="TreeGrafter"/>
</dbReference>
<dbReference type="InterPro" id="IPR050275">
    <property type="entry name" value="PGM_Phosphatase"/>
</dbReference>
<dbReference type="GO" id="GO:0005737">
    <property type="term" value="C:cytoplasm"/>
    <property type="evidence" value="ECO:0007669"/>
    <property type="project" value="TreeGrafter"/>
</dbReference>
<dbReference type="InParanoid" id="A0A7C8IGG7"/>
<proteinExistence type="predicted"/>
<dbReference type="InterPro" id="IPR013078">
    <property type="entry name" value="His_Pase_superF_clade-1"/>
</dbReference>
<dbReference type="SUPFAM" id="SSF53254">
    <property type="entry name" value="Phosphoglycerate mutase-like"/>
    <property type="match status" value="1"/>
</dbReference>
<dbReference type="PANTHER" id="PTHR48100">
    <property type="entry name" value="BROAD-SPECIFICITY PHOSPHATASE YOR283W-RELATED"/>
    <property type="match status" value="1"/>
</dbReference>
<dbReference type="AlphaFoldDB" id="A0A7C8IGG7"/>
<dbReference type="Gene3D" id="3.40.50.1240">
    <property type="entry name" value="Phosphoglycerate mutase-like"/>
    <property type="match status" value="1"/>
</dbReference>
<dbReference type="OrthoDB" id="496981at2759"/>
<dbReference type="PANTHER" id="PTHR48100:SF54">
    <property type="entry name" value="PHOSPHATASE SPAC5H10.03-RELATED"/>
    <property type="match status" value="1"/>
</dbReference>
<protein>
    <recommendedName>
        <fullName evidence="3">Phosphoglycerate mutase</fullName>
    </recommendedName>
</protein>
<reference evidence="1 2" key="1">
    <citation type="submission" date="2019-12" db="EMBL/GenBank/DDBJ databases">
        <title>Draft genome sequence of the ascomycete Xylaria multiplex DSM 110363.</title>
        <authorList>
            <person name="Buettner E."/>
            <person name="Kellner H."/>
        </authorList>
    </citation>
    <scope>NUCLEOTIDE SEQUENCE [LARGE SCALE GENOMIC DNA]</scope>
    <source>
        <strain evidence="1 2">DSM 110363</strain>
    </source>
</reference>
<dbReference type="Proteomes" id="UP000481858">
    <property type="component" value="Unassembled WGS sequence"/>
</dbReference>
<name>A0A7C8IGG7_9PEZI</name>
<gene>
    <name evidence="1" type="ORF">GQX73_g10772</name>
</gene>
<accession>A0A7C8IGG7</accession>
<dbReference type="InterPro" id="IPR029033">
    <property type="entry name" value="His_PPase_superfam"/>
</dbReference>
<dbReference type="CDD" id="cd07067">
    <property type="entry name" value="HP_PGM_like"/>
    <property type="match status" value="1"/>
</dbReference>
<evidence type="ECO:0000313" key="2">
    <source>
        <dbReference type="Proteomes" id="UP000481858"/>
    </source>
</evidence>